<dbReference type="GO" id="GO:0006508">
    <property type="term" value="P:proteolysis"/>
    <property type="evidence" value="ECO:0007669"/>
    <property type="project" value="InterPro"/>
</dbReference>
<dbReference type="PROSITE" id="PS50990">
    <property type="entry name" value="PEPTIDASE_C39"/>
    <property type="match status" value="1"/>
</dbReference>
<evidence type="ECO:0000256" key="2">
    <source>
        <dbReference type="ARBA" id="ARBA00022448"/>
    </source>
</evidence>
<evidence type="ECO:0000256" key="9">
    <source>
        <dbReference type="ARBA" id="ARBA00023136"/>
    </source>
</evidence>
<feature type="transmembrane region" description="Helical" evidence="10">
    <location>
        <begin position="175"/>
        <end position="196"/>
    </location>
</feature>
<evidence type="ECO:0000313" key="14">
    <source>
        <dbReference type="EMBL" id="MST85809.1"/>
    </source>
</evidence>
<dbReference type="FunFam" id="3.40.50.300:FF:000221">
    <property type="entry name" value="Multidrug ABC transporter ATP-binding protein"/>
    <property type="match status" value="1"/>
</dbReference>
<evidence type="ECO:0000259" key="13">
    <source>
        <dbReference type="PROSITE" id="PS50990"/>
    </source>
</evidence>
<evidence type="ECO:0000313" key="15">
    <source>
        <dbReference type="Proteomes" id="UP000438914"/>
    </source>
</evidence>
<feature type="domain" description="ABC transporter" evidence="11">
    <location>
        <begin position="492"/>
        <end position="728"/>
    </location>
</feature>
<feature type="transmembrane region" description="Helical" evidence="10">
    <location>
        <begin position="211"/>
        <end position="230"/>
    </location>
</feature>
<dbReference type="InterPro" id="IPR003593">
    <property type="entry name" value="AAA+_ATPase"/>
</dbReference>
<dbReference type="PANTHER" id="PTHR43394">
    <property type="entry name" value="ATP-DEPENDENT PERMEASE MDL1, MITOCHONDRIAL"/>
    <property type="match status" value="1"/>
</dbReference>
<keyword evidence="2" id="KW-0813">Transport</keyword>
<evidence type="ECO:0000256" key="7">
    <source>
        <dbReference type="ARBA" id="ARBA00022840"/>
    </source>
</evidence>
<keyword evidence="8 10" id="KW-1133">Transmembrane helix</keyword>
<comment type="subcellular location">
    <subcellularLocation>
        <location evidence="1">Cell membrane</location>
        <topology evidence="1">Multi-pass membrane protein</topology>
    </subcellularLocation>
</comment>
<evidence type="ECO:0000259" key="11">
    <source>
        <dbReference type="PROSITE" id="PS50893"/>
    </source>
</evidence>
<dbReference type="RefSeq" id="WP_154535409.1">
    <property type="nucleotide sequence ID" value="NZ_VUNG01000054.1"/>
</dbReference>
<dbReference type="InterPro" id="IPR005074">
    <property type="entry name" value="Peptidase_C39"/>
</dbReference>
<dbReference type="InterPro" id="IPR011527">
    <property type="entry name" value="ABC1_TM_dom"/>
</dbReference>
<dbReference type="CDD" id="cd02418">
    <property type="entry name" value="Peptidase_C39B"/>
    <property type="match status" value="1"/>
</dbReference>
<dbReference type="Pfam" id="PF00005">
    <property type="entry name" value="ABC_tran"/>
    <property type="match status" value="1"/>
</dbReference>
<reference evidence="14 15" key="1">
    <citation type="submission" date="2019-08" db="EMBL/GenBank/DDBJ databases">
        <title>In-depth cultivation of the pig gut microbiome towards novel bacterial diversity and tailored functional studies.</title>
        <authorList>
            <person name="Wylensek D."/>
            <person name="Hitch T.C.A."/>
            <person name="Clavel T."/>
        </authorList>
    </citation>
    <scope>NUCLEOTIDE SEQUENCE [LARGE SCALE GENOMIC DNA]</scope>
    <source>
        <strain evidence="14 15">LKV-178-WT-2A</strain>
    </source>
</reference>
<feature type="domain" description="Peptidase C39" evidence="13">
    <location>
        <begin position="9"/>
        <end position="129"/>
    </location>
</feature>
<keyword evidence="15" id="KW-1185">Reference proteome</keyword>
<dbReference type="EMBL" id="VUNG01000054">
    <property type="protein sequence ID" value="MST85809.1"/>
    <property type="molecule type" value="Genomic_DNA"/>
</dbReference>
<accession>A0A7K0KIW0</accession>
<dbReference type="GO" id="GO:0005886">
    <property type="term" value="C:plasma membrane"/>
    <property type="evidence" value="ECO:0007669"/>
    <property type="project" value="UniProtKB-SubCell"/>
</dbReference>
<dbReference type="PANTHER" id="PTHR43394:SF1">
    <property type="entry name" value="ATP-BINDING CASSETTE SUB-FAMILY B MEMBER 10, MITOCHONDRIAL"/>
    <property type="match status" value="1"/>
</dbReference>
<feature type="domain" description="ABC transmembrane type-1" evidence="12">
    <location>
        <begin position="179"/>
        <end position="458"/>
    </location>
</feature>
<keyword evidence="4 10" id="KW-0812">Transmembrane</keyword>
<evidence type="ECO:0000256" key="1">
    <source>
        <dbReference type="ARBA" id="ARBA00004651"/>
    </source>
</evidence>
<evidence type="ECO:0000256" key="4">
    <source>
        <dbReference type="ARBA" id="ARBA00022692"/>
    </source>
</evidence>
<dbReference type="InterPro" id="IPR027417">
    <property type="entry name" value="P-loop_NTPase"/>
</dbReference>
<evidence type="ECO:0000256" key="10">
    <source>
        <dbReference type="SAM" id="Phobius"/>
    </source>
</evidence>
<keyword evidence="5" id="KW-0547">Nucleotide-binding</keyword>
<dbReference type="InterPro" id="IPR003439">
    <property type="entry name" value="ABC_transporter-like_ATP-bd"/>
</dbReference>
<evidence type="ECO:0000256" key="8">
    <source>
        <dbReference type="ARBA" id="ARBA00022989"/>
    </source>
</evidence>
<evidence type="ECO:0000256" key="3">
    <source>
        <dbReference type="ARBA" id="ARBA00022475"/>
    </source>
</evidence>
<name>A0A7K0KIW0_9BACT</name>
<evidence type="ECO:0000256" key="5">
    <source>
        <dbReference type="ARBA" id="ARBA00022741"/>
    </source>
</evidence>
<keyword evidence="3" id="KW-1003">Cell membrane</keyword>
<dbReference type="AlphaFoldDB" id="A0A7K0KIW0"/>
<dbReference type="SUPFAM" id="SSF52540">
    <property type="entry name" value="P-loop containing nucleoside triphosphate hydrolases"/>
    <property type="match status" value="1"/>
</dbReference>
<dbReference type="SUPFAM" id="SSF90123">
    <property type="entry name" value="ABC transporter transmembrane region"/>
    <property type="match status" value="1"/>
</dbReference>
<dbReference type="GO" id="GO:0016887">
    <property type="term" value="F:ATP hydrolysis activity"/>
    <property type="evidence" value="ECO:0007669"/>
    <property type="project" value="InterPro"/>
</dbReference>
<dbReference type="GO" id="GO:0008233">
    <property type="term" value="F:peptidase activity"/>
    <property type="evidence" value="ECO:0007669"/>
    <property type="project" value="InterPro"/>
</dbReference>
<dbReference type="Gene3D" id="1.20.1560.10">
    <property type="entry name" value="ABC transporter type 1, transmembrane domain"/>
    <property type="match status" value="1"/>
</dbReference>
<dbReference type="Proteomes" id="UP000438914">
    <property type="component" value="Unassembled WGS sequence"/>
</dbReference>
<dbReference type="InterPro" id="IPR017871">
    <property type="entry name" value="ABC_transporter-like_CS"/>
</dbReference>
<keyword evidence="6" id="KW-0378">Hydrolase</keyword>
<feature type="transmembrane region" description="Helical" evidence="10">
    <location>
        <begin position="314"/>
        <end position="334"/>
    </location>
</feature>
<keyword evidence="7" id="KW-0067">ATP-binding</keyword>
<dbReference type="PROSITE" id="PS50893">
    <property type="entry name" value="ABC_TRANSPORTER_2"/>
    <property type="match status" value="1"/>
</dbReference>
<dbReference type="CDD" id="cd18571">
    <property type="entry name" value="ABC_6TM_peptidase_like"/>
    <property type="match status" value="1"/>
</dbReference>
<evidence type="ECO:0000256" key="6">
    <source>
        <dbReference type="ARBA" id="ARBA00022801"/>
    </source>
</evidence>
<dbReference type="Gene3D" id="3.40.50.300">
    <property type="entry name" value="P-loop containing nucleotide triphosphate hydrolases"/>
    <property type="match status" value="1"/>
</dbReference>
<dbReference type="Pfam" id="PF00664">
    <property type="entry name" value="ABC_membrane"/>
    <property type="match status" value="1"/>
</dbReference>
<dbReference type="SMART" id="SM00382">
    <property type="entry name" value="AAA"/>
    <property type="match status" value="1"/>
</dbReference>
<dbReference type="PROSITE" id="PS00211">
    <property type="entry name" value="ABC_TRANSPORTER_1"/>
    <property type="match status" value="1"/>
</dbReference>
<sequence>MRSFPLFLQKDSMQCGVACLQMVGKFYGQEPSLDVLSKECFATKEGVSLLGINETANKIGLHTICAKVDEDALLKAPLPCILHWNQNHFVVLYKVKKGKKFYIADPGKGLIKYGLDEFKSHWISTRSHGEDKGIAMFLEPTPAFYSHKEEGEDERQDNPRSFRFLFGYVRKYKRYFGQIVLGMVVGSLLQLVLPFLTQSIVDVGIKNQDIGFIWLILLGQLMLTFSRTAIDFIRRWLLLHISIRVNISLVSDFFIKLLKLPMSFFDTKLMGDLMQRMNDHSRVNNFLTNQSLSITFAMLTFLVFSVVLFFYNKLVFAIFLFGSFLYGAWISLFLRRRKVLDYELFEQQAINNNKTYEFITSMQEIKLQDCEQRRRWEWEDTQADLFGVQMKSLKLQQTQEAGSILINEVKNIVITVVSAAAVIHGEMTLGMMLAVQYIIGQLNSPVEQLMNFFYSLQDVKISLERINEIHRVDDENGKEGLKASLADKDQGIDIERIMFKYDPHALNKTLDDVTIHIPKGKVTAIVGASGSGKTTLVKLMLGYYPVLEGTINIGGIDINTLNKKWWRRQCGVVMQDGVIFSESIARNIAVDDGDIDKERLLRASEIACIKDYILSLPLKYNTKIGRDGVGLSQGQKQRILIARAVYKNPDYIFLDEATNSLDANNERAIVEDLDRFYKGKTVVIVAHRLSTVRNADQIVVIDHGKVVETGNHETLTAKRGAYYNLVKNQLELGN</sequence>
<proteinExistence type="predicted"/>
<keyword evidence="9 10" id="KW-0472">Membrane</keyword>
<feature type="transmembrane region" description="Helical" evidence="10">
    <location>
        <begin position="286"/>
        <end position="308"/>
    </location>
</feature>
<dbReference type="GO" id="GO:0015421">
    <property type="term" value="F:ABC-type oligopeptide transporter activity"/>
    <property type="evidence" value="ECO:0007669"/>
    <property type="project" value="TreeGrafter"/>
</dbReference>
<dbReference type="Gene3D" id="3.90.70.10">
    <property type="entry name" value="Cysteine proteinases"/>
    <property type="match status" value="1"/>
</dbReference>
<dbReference type="Pfam" id="PF03412">
    <property type="entry name" value="Peptidase_C39"/>
    <property type="match status" value="1"/>
</dbReference>
<evidence type="ECO:0000259" key="12">
    <source>
        <dbReference type="PROSITE" id="PS50929"/>
    </source>
</evidence>
<comment type="caution">
    <text evidence="14">The sequence shown here is derived from an EMBL/GenBank/DDBJ whole genome shotgun (WGS) entry which is preliminary data.</text>
</comment>
<dbReference type="GO" id="GO:0005524">
    <property type="term" value="F:ATP binding"/>
    <property type="evidence" value="ECO:0007669"/>
    <property type="project" value="UniProtKB-KW"/>
</dbReference>
<dbReference type="InterPro" id="IPR036640">
    <property type="entry name" value="ABC1_TM_sf"/>
</dbReference>
<organism evidence="14 15">
    <name type="scientific">Hallella mizrahii</name>
    <dbReference type="NCBI Taxonomy" id="2606637"/>
    <lineage>
        <taxon>Bacteria</taxon>
        <taxon>Pseudomonadati</taxon>
        <taxon>Bacteroidota</taxon>
        <taxon>Bacteroidia</taxon>
        <taxon>Bacteroidales</taxon>
        <taxon>Prevotellaceae</taxon>
        <taxon>Hallella</taxon>
    </lineage>
</organism>
<protein>
    <submittedName>
        <fullName evidence="14">Peptidase domain-containing ABC transporter</fullName>
    </submittedName>
</protein>
<dbReference type="PROSITE" id="PS50929">
    <property type="entry name" value="ABC_TM1F"/>
    <property type="match status" value="1"/>
</dbReference>
<dbReference type="InterPro" id="IPR039421">
    <property type="entry name" value="Type_1_exporter"/>
</dbReference>
<gene>
    <name evidence="14" type="ORF">FYJ73_14235</name>
</gene>